<proteinExistence type="predicted"/>
<dbReference type="PRINTS" id="PR00455">
    <property type="entry name" value="HTHTETR"/>
</dbReference>
<dbReference type="InterPro" id="IPR036271">
    <property type="entry name" value="Tet_transcr_reg_TetR-rel_C_sf"/>
</dbReference>
<gene>
    <name evidence="7" type="ORF">SAMN04490357_5725</name>
</gene>
<dbReference type="InterPro" id="IPR050109">
    <property type="entry name" value="HTH-type_TetR-like_transc_reg"/>
</dbReference>
<dbReference type="Proteomes" id="UP000182375">
    <property type="component" value="Unassembled WGS sequence"/>
</dbReference>
<evidence type="ECO:0000313" key="8">
    <source>
        <dbReference type="Proteomes" id="UP000182375"/>
    </source>
</evidence>
<dbReference type="SUPFAM" id="SSF48498">
    <property type="entry name" value="Tetracyclin repressor-like, C-terminal domain"/>
    <property type="match status" value="1"/>
</dbReference>
<evidence type="ECO:0000259" key="6">
    <source>
        <dbReference type="PROSITE" id="PS50977"/>
    </source>
</evidence>
<feature type="region of interest" description="Disordered" evidence="5">
    <location>
        <begin position="1"/>
        <end position="21"/>
    </location>
</feature>
<dbReference type="Gene3D" id="1.10.357.10">
    <property type="entry name" value="Tetracycline Repressor, domain 2"/>
    <property type="match status" value="1"/>
</dbReference>
<dbReference type="Pfam" id="PF21776">
    <property type="entry name" value="TetR_C_44"/>
    <property type="match status" value="1"/>
</dbReference>
<organism evidence="7 8">
    <name type="scientific">Streptomyces misionensis</name>
    <dbReference type="NCBI Taxonomy" id="67331"/>
    <lineage>
        <taxon>Bacteria</taxon>
        <taxon>Bacillati</taxon>
        <taxon>Actinomycetota</taxon>
        <taxon>Actinomycetes</taxon>
        <taxon>Kitasatosporales</taxon>
        <taxon>Streptomycetaceae</taxon>
        <taxon>Streptomyces</taxon>
    </lineage>
</organism>
<dbReference type="PROSITE" id="PS50977">
    <property type="entry name" value="HTH_TETR_2"/>
    <property type="match status" value="1"/>
</dbReference>
<evidence type="ECO:0000256" key="1">
    <source>
        <dbReference type="ARBA" id="ARBA00023015"/>
    </source>
</evidence>
<evidence type="ECO:0000313" key="7">
    <source>
        <dbReference type="EMBL" id="SED75458.1"/>
    </source>
</evidence>
<keyword evidence="1" id="KW-0805">Transcription regulation</keyword>
<dbReference type="SUPFAM" id="SSF46689">
    <property type="entry name" value="Homeodomain-like"/>
    <property type="match status" value="1"/>
</dbReference>
<dbReference type="STRING" id="67331.SAMN04490357_5725"/>
<dbReference type="GO" id="GO:0003700">
    <property type="term" value="F:DNA-binding transcription factor activity"/>
    <property type="evidence" value="ECO:0007669"/>
    <property type="project" value="TreeGrafter"/>
</dbReference>
<dbReference type="GO" id="GO:0000976">
    <property type="term" value="F:transcription cis-regulatory region binding"/>
    <property type="evidence" value="ECO:0007669"/>
    <property type="project" value="TreeGrafter"/>
</dbReference>
<reference evidence="7 8" key="1">
    <citation type="submission" date="2016-10" db="EMBL/GenBank/DDBJ databases">
        <authorList>
            <person name="de Groot N.N."/>
        </authorList>
    </citation>
    <scope>NUCLEOTIDE SEQUENCE [LARGE SCALE GENOMIC DNA]</scope>
    <source>
        <strain evidence="7 8">DSM 40306</strain>
    </source>
</reference>
<evidence type="ECO:0000256" key="2">
    <source>
        <dbReference type="ARBA" id="ARBA00023125"/>
    </source>
</evidence>
<dbReference type="InterPro" id="IPR001647">
    <property type="entry name" value="HTH_TetR"/>
</dbReference>
<evidence type="ECO:0000256" key="4">
    <source>
        <dbReference type="PROSITE-ProRule" id="PRU00335"/>
    </source>
</evidence>
<dbReference type="EMBL" id="FNTD01000004">
    <property type="protein sequence ID" value="SED75458.1"/>
    <property type="molecule type" value="Genomic_DNA"/>
</dbReference>
<dbReference type="PANTHER" id="PTHR30055">
    <property type="entry name" value="HTH-TYPE TRANSCRIPTIONAL REGULATOR RUTR"/>
    <property type="match status" value="1"/>
</dbReference>
<dbReference type="InterPro" id="IPR009057">
    <property type="entry name" value="Homeodomain-like_sf"/>
</dbReference>
<name>A0A1H5D9J6_9ACTN</name>
<evidence type="ECO:0000256" key="3">
    <source>
        <dbReference type="ARBA" id="ARBA00023163"/>
    </source>
</evidence>
<accession>A0A1H5D9J6</accession>
<keyword evidence="2 4" id="KW-0238">DNA-binding</keyword>
<feature type="domain" description="HTH tetR-type" evidence="6">
    <location>
        <begin position="20"/>
        <end position="80"/>
    </location>
</feature>
<evidence type="ECO:0000256" key="5">
    <source>
        <dbReference type="SAM" id="MobiDB-lite"/>
    </source>
</evidence>
<feature type="DNA-binding region" description="H-T-H motif" evidence="4">
    <location>
        <begin position="43"/>
        <end position="62"/>
    </location>
</feature>
<dbReference type="AlphaFoldDB" id="A0A1H5D9J6"/>
<dbReference type="Pfam" id="PF00440">
    <property type="entry name" value="TetR_N"/>
    <property type="match status" value="1"/>
</dbReference>
<protein>
    <submittedName>
        <fullName evidence="7">DNA-binding transcriptional regulator, AcrR family</fullName>
    </submittedName>
</protein>
<keyword evidence="3" id="KW-0804">Transcription</keyword>
<dbReference type="InterPro" id="IPR049444">
    <property type="entry name" value="TetR_C_44"/>
</dbReference>
<sequence length="213" mass="23898">MAPGPSGGTQSPGRRERNKQRVKERLYSSALSLFTEQGYDRTSVDEIAERADVARGTFFNYFQRKEDVISAWGEERRTKLLTYLEQEDVHGSHAVAQLVRCMSVLARINEEEQEVTAAMLSAWVKAGRPLSEEPYVAEIFADIVASGARSGELAPDLVPERVGNLLRDVYFGALYRWSQHAHNERPGELDDELQAVLKVLLHGIATVEHAHHV</sequence>
<dbReference type="PANTHER" id="PTHR30055:SF234">
    <property type="entry name" value="HTH-TYPE TRANSCRIPTIONAL REGULATOR BETI"/>
    <property type="match status" value="1"/>
</dbReference>